<sequence length="166" mass="19109">MTAAVILTIPIQDAQIHMFNKTKIIELISEIKPFFSEIIVISDHPSSYLPYVKDRARILTPYQKRNGLLSSLYTALSLTKSEDVWILHEAMKFPGIHLFSELKALKDKKNSPAVIFDEKYKNSFLYSMFDKRVLKHLNNIVANSKTHVDLFLNQINYTQAAISDHL</sequence>
<comment type="caution">
    <text evidence="1">The sequence shown here is derived from an EMBL/GenBank/DDBJ whole genome shotgun (WGS) entry which is preliminary data.</text>
</comment>
<dbReference type="SUPFAM" id="SSF53448">
    <property type="entry name" value="Nucleotide-diphospho-sugar transferases"/>
    <property type="match status" value="1"/>
</dbReference>
<reference evidence="1 2" key="1">
    <citation type="submission" date="2023-07" db="EMBL/GenBank/DDBJ databases">
        <title>Sorghum-associated microbial communities from plants grown in Nebraska, USA.</title>
        <authorList>
            <person name="Schachtman D."/>
        </authorList>
    </citation>
    <scope>NUCLEOTIDE SEQUENCE [LARGE SCALE GENOMIC DNA]</scope>
    <source>
        <strain evidence="1 2">BE211</strain>
    </source>
</reference>
<organism evidence="1 2">
    <name type="scientific">Fictibacillus barbaricus</name>
    <dbReference type="NCBI Taxonomy" id="182136"/>
    <lineage>
        <taxon>Bacteria</taxon>
        <taxon>Bacillati</taxon>
        <taxon>Bacillota</taxon>
        <taxon>Bacilli</taxon>
        <taxon>Bacillales</taxon>
        <taxon>Fictibacillaceae</taxon>
        <taxon>Fictibacillus</taxon>
    </lineage>
</organism>
<protein>
    <submittedName>
        <fullName evidence="1">Molybdopterin-guanine dinucleotide biosynthesis protein A</fullName>
    </submittedName>
</protein>
<dbReference type="InterPro" id="IPR029044">
    <property type="entry name" value="Nucleotide-diphossugar_trans"/>
</dbReference>
<evidence type="ECO:0000313" key="1">
    <source>
        <dbReference type="EMBL" id="MDR7073740.1"/>
    </source>
</evidence>
<keyword evidence="2" id="KW-1185">Reference proteome</keyword>
<accession>A0ABU1U2Q3</accession>
<name>A0ABU1U2Q3_9BACL</name>
<dbReference type="Gene3D" id="3.90.550.10">
    <property type="entry name" value="Spore Coat Polysaccharide Biosynthesis Protein SpsA, Chain A"/>
    <property type="match status" value="1"/>
</dbReference>
<dbReference type="RefSeq" id="WP_310259506.1">
    <property type="nucleotide sequence ID" value="NZ_JAVDWA010000004.1"/>
</dbReference>
<dbReference type="Proteomes" id="UP001258181">
    <property type="component" value="Unassembled WGS sequence"/>
</dbReference>
<evidence type="ECO:0000313" key="2">
    <source>
        <dbReference type="Proteomes" id="UP001258181"/>
    </source>
</evidence>
<gene>
    <name evidence="1" type="ORF">J2X07_002727</name>
</gene>
<proteinExistence type="predicted"/>
<dbReference type="EMBL" id="JAVDWA010000004">
    <property type="protein sequence ID" value="MDR7073740.1"/>
    <property type="molecule type" value="Genomic_DNA"/>
</dbReference>